<evidence type="ECO:0000313" key="1">
    <source>
        <dbReference type="EMBL" id="KAI7752072.1"/>
    </source>
</evidence>
<name>A0AAD5D2B1_AMBAR</name>
<dbReference type="EMBL" id="JAMZMK010005765">
    <property type="protein sequence ID" value="KAI7752072.1"/>
    <property type="molecule type" value="Genomic_DNA"/>
</dbReference>
<accession>A0AAD5D2B1</accession>
<protein>
    <submittedName>
        <fullName evidence="1">Uncharacterized protein</fullName>
    </submittedName>
</protein>
<dbReference type="Proteomes" id="UP001206925">
    <property type="component" value="Unassembled WGS sequence"/>
</dbReference>
<sequence length="202" mass="22520">MLGLDAKSCVRVSCTWQSDREFHYGLHTEFEMQALLHACIACSLKPSIEWIASSDLQDESAKSACKPESVGAKFLKGYSTKSAVLSRCGHGCCSAPQTSLLGPEFVEYDEVPALSNIELATIAADLNSIAWIKRGLKIPQTQSSLKEMKKQNRGNYSAWVFIFLSRARLQMYAFYQGVCATSFTMLIICYNSKVISEHDYYP</sequence>
<gene>
    <name evidence="1" type="ORF">M8C21_028332</name>
</gene>
<reference evidence="1" key="1">
    <citation type="submission" date="2022-06" db="EMBL/GenBank/DDBJ databases">
        <title>Uncovering the hologenomic basis of an extraordinary plant invasion.</title>
        <authorList>
            <person name="Bieker V.C."/>
            <person name="Martin M.D."/>
            <person name="Gilbert T."/>
            <person name="Hodgins K."/>
            <person name="Battlay P."/>
            <person name="Petersen B."/>
            <person name="Wilson J."/>
        </authorList>
    </citation>
    <scope>NUCLEOTIDE SEQUENCE</scope>
    <source>
        <strain evidence="1">AA19_3_7</strain>
        <tissue evidence="1">Leaf</tissue>
    </source>
</reference>
<proteinExistence type="predicted"/>
<organism evidence="1 2">
    <name type="scientific">Ambrosia artemisiifolia</name>
    <name type="common">Common ragweed</name>
    <dbReference type="NCBI Taxonomy" id="4212"/>
    <lineage>
        <taxon>Eukaryota</taxon>
        <taxon>Viridiplantae</taxon>
        <taxon>Streptophyta</taxon>
        <taxon>Embryophyta</taxon>
        <taxon>Tracheophyta</taxon>
        <taxon>Spermatophyta</taxon>
        <taxon>Magnoliopsida</taxon>
        <taxon>eudicotyledons</taxon>
        <taxon>Gunneridae</taxon>
        <taxon>Pentapetalae</taxon>
        <taxon>asterids</taxon>
        <taxon>campanulids</taxon>
        <taxon>Asterales</taxon>
        <taxon>Asteraceae</taxon>
        <taxon>Asteroideae</taxon>
        <taxon>Heliantheae alliance</taxon>
        <taxon>Heliantheae</taxon>
        <taxon>Ambrosia</taxon>
    </lineage>
</organism>
<evidence type="ECO:0000313" key="2">
    <source>
        <dbReference type="Proteomes" id="UP001206925"/>
    </source>
</evidence>
<keyword evidence="2" id="KW-1185">Reference proteome</keyword>
<comment type="caution">
    <text evidence="1">The sequence shown here is derived from an EMBL/GenBank/DDBJ whole genome shotgun (WGS) entry which is preliminary data.</text>
</comment>
<dbReference type="AlphaFoldDB" id="A0AAD5D2B1"/>